<dbReference type="AlphaFoldDB" id="A0A1J4KEK6"/>
<sequence length="190" mass="22523">MYCLLQHKRATLNAGDFTESIKKPQDTDINDWFAANIVDFYNEMQIVVEDVIKHCTEEKCPKMSAGPKYQYLWKDNERYKTPTLVPAHLYIELLFNWIDELLDDQSVFPSDSLVPFPKNFKDIIKQISKRLFRVYAHIYYHHLEDVRNAGVEPHFNTAFRHFYAFISEFKLVPPQEIEPLNQVIQSFSNE</sequence>
<proteinExistence type="predicted"/>
<accession>A0A1J4KEK6</accession>
<dbReference type="InterPro" id="IPR005301">
    <property type="entry name" value="MOB_kinase_act_fam"/>
</dbReference>
<evidence type="ECO:0000313" key="2">
    <source>
        <dbReference type="Proteomes" id="UP000179807"/>
    </source>
</evidence>
<reference evidence="1" key="1">
    <citation type="submission" date="2016-10" db="EMBL/GenBank/DDBJ databases">
        <authorList>
            <person name="Benchimol M."/>
            <person name="Almeida L.G."/>
            <person name="Vasconcelos A.T."/>
            <person name="Perreira-Neves A."/>
            <person name="Rosa I.A."/>
            <person name="Tasca T."/>
            <person name="Bogo M.R."/>
            <person name="de Souza W."/>
        </authorList>
    </citation>
    <scope>NUCLEOTIDE SEQUENCE [LARGE SCALE GENOMIC DNA]</scope>
    <source>
        <strain evidence="1">K</strain>
    </source>
</reference>
<dbReference type="Proteomes" id="UP000179807">
    <property type="component" value="Unassembled WGS sequence"/>
</dbReference>
<dbReference type="InterPro" id="IPR036703">
    <property type="entry name" value="MOB_kinase_act_sf"/>
</dbReference>
<dbReference type="VEuPathDB" id="TrichDB:TRFO_04415"/>
<dbReference type="GO" id="GO:0016301">
    <property type="term" value="F:kinase activity"/>
    <property type="evidence" value="ECO:0007669"/>
    <property type="project" value="UniProtKB-KW"/>
</dbReference>
<organism evidence="1 2">
    <name type="scientific">Tritrichomonas foetus</name>
    <dbReference type="NCBI Taxonomy" id="1144522"/>
    <lineage>
        <taxon>Eukaryota</taxon>
        <taxon>Metamonada</taxon>
        <taxon>Parabasalia</taxon>
        <taxon>Tritrichomonadida</taxon>
        <taxon>Tritrichomonadidae</taxon>
        <taxon>Tritrichomonas</taxon>
    </lineage>
</organism>
<comment type="caution">
    <text evidence="1">The sequence shown here is derived from an EMBL/GenBank/DDBJ whole genome shotgun (WGS) entry which is preliminary data.</text>
</comment>
<dbReference type="Pfam" id="PF03637">
    <property type="entry name" value="Mob1_phocein"/>
    <property type="match status" value="1"/>
</dbReference>
<name>A0A1J4KEK6_9EUKA</name>
<dbReference type="OrthoDB" id="8170117at2759"/>
<gene>
    <name evidence="1" type="ORF">TRFO_04415</name>
</gene>
<evidence type="ECO:0000313" key="1">
    <source>
        <dbReference type="EMBL" id="OHT09879.1"/>
    </source>
</evidence>
<protein>
    <submittedName>
        <fullName evidence="1">Mps one binder kinase activator-like 1</fullName>
    </submittedName>
</protein>
<dbReference type="GeneID" id="94826589"/>
<dbReference type="Gene3D" id="1.20.140.30">
    <property type="entry name" value="MOB kinase activator"/>
    <property type="match status" value="1"/>
</dbReference>
<dbReference type="EMBL" id="MLAK01000627">
    <property type="protein sequence ID" value="OHT09879.1"/>
    <property type="molecule type" value="Genomic_DNA"/>
</dbReference>
<dbReference type="SMART" id="SM01388">
    <property type="entry name" value="Mob1_phocein"/>
    <property type="match status" value="1"/>
</dbReference>
<keyword evidence="2" id="KW-1185">Reference proteome</keyword>
<dbReference type="SUPFAM" id="SSF101152">
    <property type="entry name" value="Mob1/phocein"/>
    <property type="match status" value="1"/>
</dbReference>
<dbReference type="RefSeq" id="XP_068363015.1">
    <property type="nucleotide sequence ID" value="XM_068491885.1"/>
</dbReference>
<dbReference type="PANTHER" id="PTHR22599">
    <property type="entry name" value="MPS ONE BINDER KINASE ACTIVATOR-LIKE MOB"/>
    <property type="match status" value="1"/>
</dbReference>